<feature type="chain" id="PRO_5037965781" evidence="2">
    <location>
        <begin position="35"/>
        <end position="412"/>
    </location>
</feature>
<accession>A0A937HDX9</accession>
<evidence type="ECO:0000256" key="1">
    <source>
        <dbReference type="SAM" id="MobiDB-lite"/>
    </source>
</evidence>
<dbReference type="InterPro" id="IPR018642">
    <property type="entry name" value="DUF2066"/>
</dbReference>
<evidence type="ECO:0000256" key="2">
    <source>
        <dbReference type="SAM" id="SignalP"/>
    </source>
</evidence>
<dbReference type="EMBL" id="JADHOK010000060">
    <property type="protein sequence ID" value="MBL6762019.1"/>
    <property type="molecule type" value="Genomic_DNA"/>
</dbReference>
<organism evidence="3 4">
    <name type="scientific">PS1 clade bacterium</name>
    <dbReference type="NCBI Taxonomy" id="2175152"/>
    <lineage>
        <taxon>Bacteria</taxon>
        <taxon>Pseudomonadati</taxon>
        <taxon>Pseudomonadota</taxon>
        <taxon>Alphaproteobacteria</taxon>
        <taxon>PS1 clade</taxon>
    </lineage>
</organism>
<dbReference type="Proteomes" id="UP000785783">
    <property type="component" value="Unassembled WGS sequence"/>
</dbReference>
<comment type="caution">
    <text evidence="3">The sequence shown here is derived from an EMBL/GenBank/DDBJ whole genome shotgun (WGS) entry which is preliminary data.</text>
</comment>
<dbReference type="Pfam" id="PF09839">
    <property type="entry name" value="DUF2066"/>
    <property type="match status" value="1"/>
</dbReference>
<protein>
    <submittedName>
        <fullName evidence="3">DUF2066 domain-containing protein</fullName>
    </submittedName>
</protein>
<feature type="signal peptide" evidence="2">
    <location>
        <begin position="1"/>
        <end position="34"/>
    </location>
</feature>
<feature type="region of interest" description="Disordered" evidence="1">
    <location>
        <begin position="361"/>
        <end position="412"/>
    </location>
</feature>
<sequence length="412" mass="45177">MIKKPLLQLMTRSVWVVLALLLALPSALSSAAQAGNVFEVDGIKVDVSATSTTLARATALQQGQAQALAKAMRRLVKREEWQMLPDMGSLDIENLVEVLRISDEKTGPTRYLATLSVQFKAGPLRDLLRSYGASVTEVQNKPALLLPVLEDLQGLQAWGEHWWQQSWRDYDIDNNPSPLMLPMGDLEDSVIANAEDILIGDPMKLQTLSDRYGTQTVIVAHALADVEGQLGVTAYIYGPETSDVIVKTYRTGRPHDEMAGIAIDEIAQELAERWKKVAAVASDERQILRVRADYPGIRDWTQLRSRLNETKLVRHVSIVELAKTYAYLDLAYIGSTTQLSGNLGQRGLVLRQGADGWRVTTEENAPPIEPVNTPLSLSNSLSNGQSNNLPNDISNNRPEAPAAPAATQGGLQ</sequence>
<reference evidence="3" key="1">
    <citation type="submission" date="2020-10" db="EMBL/GenBank/DDBJ databases">
        <title>Microbiome of the Black Sea water column analyzed by genome centric metagenomics.</title>
        <authorList>
            <person name="Cabello-Yeves P.J."/>
            <person name="Callieri C."/>
            <person name="Picazo A."/>
            <person name="Mehrshad M."/>
            <person name="Haro-Moreno J.M."/>
            <person name="Roda-Garcia J."/>
            <person name="Dzembekova N."/>
            <person name="Slabakova V."/>
            <person name="Slabakova N."/>
            <person name="Moncheva S."/>
            <person name="Rodriguez-Valera F."/>
        </authorList>
    </citation>
    <scope>NUCLEOTIDE SEQUENCE</scope>
    <source>
        <strain evidence="3">BS307-5m-G5</strain>
    </source>
</reference>
<dbReference type="AlphaFoldDB" id="A0A937HDX9"/>
<evidence type="ECO:0000313" key="4">
    <source>
        <dbReference type="Proteomes" id="UP000785783"/>
    </source>
</evidence>
<gene>
    <name evidence="3" type="ORF">ISQ19_04900</name>
</gene>
<proteinExistence type="predicted"/>
<name>A0A937HDX9_9PROT</name>
<evidence type="ECO:0000313" key="3">
    <source>
        <dbReference type="EMBL" id="MBL6762019.1"/>
    </source>
</evidence>
<keyword evidence="2" id="KW-0732">Signal</keyword>
<feature type="compositionally biased region" description="Low complexity" evidence="1">
    <location>
        <begin position="375"/>
        <end position="391"/>
    </location>
</feature>